<dbReference type="EMBL" id="CP041626">
    <property type="protein sequence ID" value="QDO92013.1"/>
    <property type="molecule type" value="Genomic_DNA"/>
</dbReference>
<feature type="compositionally biased region" description="Low complexity" evidence="3">
    <location>
        <begin position="83"/>
        <end position="98"/>
    </location>
</feature>
<feature type="region of interest" description="Disordered" evidence="3">
    <location>
        <begin position="67"/>
        <end position="114"/>
    </location>
</feature>
<feature type="compositionally biased region" description="Acidic residues" evidence="3">
    <location>
        <begin position="67"/>
        <end position="77"/>
    </location>
</feature>
<accession>A0A516GKH3</accession>
<evidence type="ECO:0000313" key="6">
    <source>
        <dbReference type="Proteomes" id="UP000315953"/>
    </source>
</evidence>
<dbReference type="RefSeq" id="WP_143333748.1">
    <property type="nucleotide sequence ID" value="NZ_CP041626.1"/>
</dbReference>
<feature type="coiled-coil region" evidence="2">
    <location>
        <begin position="564"/>
        <end position="591"/>
    </location>
</feature>
<evidence type="ECO:0000256" key="3">
    <source>
        <dbReference type="SAM" id="MobiDB-lite"/>
    </source>
</evidence>
<dbReference type="NCBIfam" id="TIGR01168">
    <property type="entry name" value="YSIRK_signal"/>
    <property type="match status" value="1"/>
</dbReference>
<keyword evidence="2" id="KW-0175">Coiled coil</keyword>
<dbReference type="KEGG" id="dpm:FNV33_08265"/>
<feature type="coiled-coil region" evidence="2">
    <location>
        <begin position="501"/>
        <end position="528"/>
    </location>
</feature>
<feature type="domain" description="YSIRK Gram-positive signal peptide" evidence="4">
    <location>
        <begin position="20"/>
        <end position="41"/>
    </location>
</feature>
<sequence length="802" mass="89055">MLAKNNKQEQLRQSAMKDKQFGLKKLSVGLASVALGTILFLGQANAVSAAELEEGVEATTAVQAGEEVQEPTVETEEMNTPAVESSVVETPEVTGTPEQQDSAEVPEEQSQTGIDNKVGTEINIDQSAETNGAITELKTGAKHYIEQAYVRDLTEEQRIKYGKAIDNIGNGADIEQKIENILHIARAEALVGKVANGKVQHIKNAKEALETAKQVVAKGTSVDGVNNLLQDLQGRLDTVIEEHKSPVEKAKDGAKAHLNRAYIGNLENDQLTKYHNAIDTISNHDADYTKKIEDIFQVVGAEVLVKKVEKGQHQHVNRAKTAIQTAKQVVANGQIIEGAADLLQGLEHRLTKVVDAQLPHKQLIETELTANPNNSWSEAQESTAKSLTFDVIVADYKEEAKSHISHAYNDQDLSKNRYKAAIDKISNDDPDYEQKIEDIMKVATAEILVKQAEAGRHVEDAKNALNEAGKETAGGKLIDGKDKLISSLQGRLNRFTKQDEYDALQLKSEKLTQELLALKQKVDESEDGEVDQEVLEAIQEKVYELKETLYAFQEHIANLPEEEVQEAVTLLEEQLALLDQIEEKYSFEESTPAEEAKEETKDYINKAFGTDLDENRREAYKKAIDQISDEDEDYDQKIQAIVKVAIAEALVNKVEKGAKQHTNRAIQALEEAKNNTTGSLVDNKDQLLQGLQQRLDAVTGKHMDKKQPSVKPSQEAFGNKRKEIVEATKKWNKLHEKLSKNEKGQPVATREQQNEITNLSKEIKKLISEWEGLAKGNKKNQDAVQAFKDIVKNNYDKIPGLK</sequence>
<dbReference type="Pfam" id="PF04650">
    <property type="entry name" value="YSIRK_signal"/>
    <property type="match status" value="1"/>
</dbReference>
<protein>
    <submittedName>
        <fullName evidence="5">YSIRK-type signal peptide-containing protein</fullName>
    </submittedName>
</protein>
<dbReference type="AlphaFoldDB" id="A0A516GKH3"/>
<evidence type="ECO:0000313" key="5">
    <source>
        <dbReference type="EMBL" id="QDO92013.1"/>
    </source>
</evidence>
<name>A0A516GKH3_9LACT</name>
<reference evidence="5 6" key="1">
    <citation type="submission" date="2019-07" db="EMBL/GenBank/DDBJ databases">
        <title>Genome assembly of a nasal isolate of Dolosigranulum pigrum from a chronic sinusitis patient.</title>
        <authorList>
            <person name="Baig S."/>
            <person name="Overballe-Petersen S."/>
            <person name="Kaspar U."/>
            <person name="Rendboe A."/>
            <person name="de Man T."/>
            <person name="Liu C."/>
            <person name="Price L.B."/>
            <person name="Stegger M."/>
            <person name="Becker K."/>
            <person name="Skytt Andersen P."/>
        </authorList>
    </citation>
    <scope>NUCLEOTIDE SEQUENCE [LARGE SCALE GENOMIC DNA]</scope>
    <source>
        <strain evidence="5 6">83VPs-KB5</strain>
    </source>
</reference>
<proteinExistence type="predicted"/>
<evidence type="ECO:0000256" key="1">
    <source>
        <dbReference type="ARBA" id="ARBA00022729"/>
    </source>
</evidence>
<gene>
    <name evidence="5" type="ORF">FNV33_08265</name>
</gene>
<evidence type="ECO:0000256" key="2">
    <source>
        <dbReference type="SAM" id="Coils"/>
    </source>
</evidence>
<evidence type="ECO:0000259" key="4">
    <source>
        <dbReference type="Pfam" id="PF04650"/>
    </source>
</evidence>
<keyword evidence="1" id="KW-0732">Signal</keyword>
<dbReference type="Proteomes" id="UP000315953">
    <property type="component" value="Chromosome"/>
</dbReference>
<organism evidence="5 6">
    <name type="scientific">Dolosigranulum pigrum</name>
    <dbReference type="NCBI Taxonomy" id="29394"/>
    <lineage>
        <taxon>Bacteria</taxon>
        <taxon>Bacillati</taxon>
        <taxon>Bacillota</taxon>
        <taxon>Bacilli</taxon>
        <taxon>Lactobacillales</taxon>
        <taxon>Carnobacteriaceae</taxon>
        <taxon>Dolosigranulum</taxon>
    </lineage>
</organism>
<dbReference type="InterPro" id="IPR005877">
    <property type="entry name" value="YSIRK_signal_dom"/>
</dbReference>